<reference evidence="1" key="1">
    <citation type="submission" date="2021-01" db="EMBL/GenBank/DDBJ databases">
        <authorList>
            <person name="Corre E."/>
            <person name="Pelletier E."/>
            <person name="Niang G."/>
            <person name="Scheremetjew M."/>
            <person name="Finn R."/>
            <person name="Kale V."/>
            <person name="Holt S."/>
            <person name="Cochrane G."/>
            <person name="Meng A."/>
            <person name="Brown T."/>
            <person name="Cohen L."/>
        </authorList>
    </citation>
    <scope>NUCLEOTIDE SEQUENCE</scope>
    <source>
        <strain evidence="1">S3</strain>
    </source>
</reference>
<dbReference type="EMBL" id="HBIH01021630">
    <property type="protein sequence ID" value="CAE0327961.1"/>
    <property type="molecule type" value="Transcribed_RNA"/>
</dbReference>
<evidence type="ECO:0000313" key="1">
    <source>
        <dbReference type="EMBL" id="CAE0327961.1"/>
    </source>
</evidence>
<proteinExistence type="predicted"/>
<gene>
    <name evidence="1" type="ORF">SINC0208_LOCUS8588</name>
</gene>
<organism evidence="1">
    <name type="scientific">Strombidium inclinatum</name>
    <dbReference type="NCBI Taxonomy" id="197538"/>
    <lineage>
        <taxon>Eukaryota</taxon>
        <taxon>Sar</taxon>
        <taxon>Alveolata</taxon>
        <taxon>Ciliophora</taxon>
        <taxon>Intramacronucleata</taxon>
        <taxon>Spirotrichea</taxon>
        <taxon>Oligotrichia</taxon>
        <taxon>Strombidiidae</taxon>
        <taxon>Strombidium</taxon>
    </lineage>
</organism>
<protein>
    <submittedName>
        <fullName evidence="1">Uncharacterized protein</fullName>
    </submittedName>
</protein>
<accession>A0A7S3N0H7</accession>
<name>A0A7S3N0H7_9SPIT</name>
<dbReference type="AlphaFoldDB" id="A0A7S3N0H7"/>
<sequence>MLSMAQKSGERDSLFLLLSLLEGVHNVVSSEAATLVEEGGVFKSLGEGVDLLEALVYDVKHHPSEHNVYFNFDLEEISDVRVLGGVQEEASEDQVEQVPVY</sequence>